<evidence type="ECO:0000313" key="2">
    <source>
        <dbReference type="Proteomes" id="UP000254502"/>
    </source>
</evidence>
<gene>
    <name evidence="1" type="ORF">NCTC5664_03117</name>
</gene>
<dbReference type="Proteomes" id="UP000254502">
    <property type="component" value="Unassembled WGS sequence"/>
</dbReference>
<proteinExistence type="predicted"/>
<dbReference type="EMBL" id="UHAQ01000003">
    <property type="protein sequence ID" value="SUK90030.1"/>
    <property type="molecule type" value="Genomic_DNA"/>
</dbReference>
<evidence type="ECO:0000313" key="1">
    <source>
        <dbReference type="EMBL" id="SUK90030.1"/>
    </source>
</evidence>
<sequence>MKPKVLLAGGTGYIGKYLSEVIENDAELFTISKYPDNKKTDDVE</sequence>
<protein>
    <submittedName>
        <fullName evidence="1">NAD-dependent epimerase/dehydratase, putative</fullName>
    </submittedName>
</protein>
<organism evidence="1 2">
    <name type="scientific">Staphylococcus aureus</name>
    <dbReference type="NCBI Taxonomy" id="1280"/>
    <lineage>
        <taxon>Bacteria</taxon>
        <taxon>Bacillati</taxon>
        <taxon>Bacillota</taxon>
        <taxon>Bacilli</taxon>
        <taxon>Bacillales</taxon>
        <taxon>Staphylococcaceae</taxon>
        <taxon>Staphylococcus</taxon>
    </lineage>
</organism>
<reference evidence="1 2" key="1">
    <citation type="submission" date="2018-06" db="EMBL/GenBank/DDBJ databases">
        <authorList>
            <consortium name="Pathogen Informatics"/>
            <person name="Doyle S."/>
        </authorList>
    </citation>
    <scope>NUCLEOTIDE SEQUENCE [LARGE SCALE GENOMIC DNA]</scope>
    <source>
        <strain evidence="1 2">NCTC5664</strain>
    </source>
</reference>
<name>A0A380E0Z7_STAAU</name>
<dbReference type="AlphaFoldDB" id="A0A380E0Z7"/>
<accession>A0A380E0Z7</accession>